<keyword evidence="5" id="KW-1185">Reference proteome</keyword>
<proteinExistence type="predicted"/>
<keyword evidence="1 2" id="KW-0238">DNA-binding</keyword>
<dbReference type="SUPFAM" id="SSF46689">
    <property type="entry name" value="Homeodomain-like"/>
    <property type="match status" value="1"/>
</dbReference>
<dbReference type="Gene3D" id="1.10.357.10">
    <property type="entry name" value="Tetracycline Repressor, domain 2"/>
    <property type="match status" value="1"/>
</dbReference>
<dbReference type="PANTHER" id="PTHR43479">
    <property type="entry name" value="ACREF/ENVCD OPERON REPRESSOR-RELATED"/>
    <property type="match status" value="1"/>
</dbReference>
<comment type="caution">
    <text evidence="4">The sequence shown here is derived from an EMBL/GenBank/DDBJ whole genome shotgun (WGS) entry which is preliminary data.</text>
</comment>
<dbReference type="InterPro" id="IPR023772">
    <property type="entry name" value="DNA-bd_HTH_TetR-type_CS"/>
</dbReference>
<accession>A0ABU3A138</accession>
<dbReference type="PRINTS" id="PR00455">
    <property type="entry name" value="HTHTETR"/>
</dbReference>
<protein>
    <submittedName>
        <fullName evidence="4">TetR/AcrR family transcriptional regulator</fullName>
    </submittedName>
</protein>
<evidence type="ECO:0000313" key="5">
    <source>
        <dbReference type="Proteomes" id="UP001266357"/>
    </source>
</evidence>
<dbReference type="PROSITE" id="PS50977">
    <property type="entry name" value="HTH_TETR_2"/>
    <property type="match status" value="1"/>
</dbReference>
<evidence type="ECO:0000313" key="4">
    <source>
        <dbReference type="EMBL" id="MDT0603892.1"/>
    </source>
</evidence>
<dbReference type="Pfam" id="PF00440">
    <property type="entry name" value="TetR_N"/>
    <property type="match status" value="1"/>
</dbReference>
<feature type="domain" description="HTH tetR-type" evidence="3">
    <location>
        <begin position="17"/>
        <end position="77"/>
    </location>
</feature>
<organism evidence="4 5">
    <name type="scientific">Thalassotalea castellviae</name>
    <dbReference type="NCBI Taxonomy" id="3075612"/>
    <lineage>
        <taxon>Bacteria</taxon>
        <taxon>Pseudomonadati</taxon>
        <taxon>Pseudomonadota</taxon>
        <taxon>Gammaproteobacteria</taxon>
        <taxon>Alteromonadales</taxon>
        <taxon>Colwelliaceae</taxon>
        <taxon>Thalassotalea</taxon>
    </lineage>
</organism>
<evidence type="ECO:0000256" key="2">
    <source>
        <dbReference type="PROSITE-ProRule" id="PRU00335"/>
    </source>
</evidence>
<gene>
    <name evidence="4" type="ORF">RM573_09825</name>
</gene>
<dbReference type="InterPro" id="IPR009057">
    <property type="entry name" value="Homeodomain-like_sf"/>
</dbReference>
<dbReference type="EMBL" id="JAVRIF010000004">
    <property type="protein sequence ID" value="MDT0603892.1"/>
    <property type="molecule type" value="Genomic_DNA"/>
</dbReference>
<reference evidence="4 5" key="1">
    <citation type="submission" date="2023-09" db="EMBL/GenBank/DDBJ databases">
        <authorList>
            <person name="Rey-Velasco X."/>
        </authorList>
    </citation>
    <scope>NUCLEOTIDE SEQUENCE [LARGE SCALE GENOMIC DNA]</scope>
    <source>
        <strain evidence="4 5">W431</strain>
    </source>
</reference>
<dbReference type="RefSeq" id="WP_311581023.1">
    <property type="nucleotide sequence ID" value="NZ_JAVRIF010000004.1"/>
</dbReference>
<name>A0ABU3A138_9GAMM</name>
<evidence type="ECO:0000259" key="3">
    <source>
        <dbReference type="PROSITE" id="PS50977"/>
    </source>
</evidence>
<dbReference type="InterPro" id="IPR001647">
    <property type="entry name" value="HTH_TetR"/>
</dbReference>
<dbReference type="InterPro" id="IPR050624">
    <property type="entry name" value="HTH-type_Tx_Regulator"/>
</dbReference>
<sequence>MKEKIQPRKQPSQTRSRERVEKIISATYALLQEQGLAAVTTVHIAKKAGVSVGSVYQYFPNKKAIFVSLYNEYLKDIRSILDDFDNEPYTSMGWEAFFVSLHSKLSEKENEQNILPELEQAFHLYPEMREVDIDHSNVISERIVNFLSRYDFPGSKEKLTRLSHFIYSINGGFWDFRSKISSKYHGEANGWELAAIMGVLTHYRNSLSNNA</sequence>
<dbReference type="PROSITE" id="PS01081">
    <property type="entry name" value="HTH_TETR_1"/>
    <property type="match status" value="1"/>
</dbReference>
<dbReference type="PANTHER" id="PTHR43479:SF11">
    <property type="entry name" value="ACREF_ENVCD OPERON REPRESSOR-RELATED"/>
    <property type="match status" value="1"/>
</dbReference>
<dbReference type="Proteomes" id="UP001266357">
    <property type="component" value="Unassembled WGS sequence"/>
</dbReference>
<feature type="DNA-binding region" description="H-T-H motif" evidence="2">
    <location>
        <begin position="40"/>
        <end position="59"/>
    </location>
</feature>
<evidence type="ECO:0000256" key="1">
    <source>
        <dbReference type="ARBA" id="ARBA00023125"/>
    </source>
</evidence>